<gene>
    <name evidence="4" type="ORF">BG006_000932</name>
</gene>
<feature type="compositionally biased region" description="Polar residues" evidence="1">
    <location>
        <begin position="547"/>
        <end position="566"/>
    </location>
</feature>
<keyword evidence="5" id="KW-1185">Reference proteome</keyword>
<dbReference type="EMBL" id="JAAAUY010000117">
    <property type="protein sequence ID" value="KAF9335067.1"/>
    <property type="molecule type" value="Genomic_DNA"/>
</dbReference>
<dbReference type="Proteomes" id="UP000696485">
    <property type="component" value="Unassembled WGS sequence"/>
</dbReference>
<evidence type="ECO:0000256" key="2">
    <source>
        <dbReference type="SAM" id="Phobius"/>
    </source>
</evidence>
<dbReference type="AlphaFoldDB" id="A0A9P5VP83"/>
<feature type="region of interest" description="Disordered" evidence="1">
    <location>
        <begin position="270"/>
        <end position="432"/>
    </location>
</feature>
<feature type="chain" id="PRO_5040414710" evidence="3">
    <location>
        <begin position="27"/>
        <end position="578"/>
    </location>
</feature>
<feature type="region of interest" description="Disordered" evidence="1">
    <location>
        <begin position="539"/>
        <end position="578"/>
    </location>
</feature>
<reference evidence="4" key="1">
    <citation type="journal article" date="2020" name="Fungal Divers.">
        <title>Resolving the Mortierellaceae phylogeny through synthesis of multi-gene phylogenetics and phylogenomics.</title>
        <authorList>
            <person name="Vandepol N."/>
            <person name="Liber J."/>
            <person name="Desiro A."/>
            <person name="Na H."/>
            <person name="Kennedy M."/>
            <person name="Barry K."/>
            <person name="Grigoriev I.V."/>
            <person name="Miller A.N."/>
            <person name="O'Donnell K."/>
            <person name="Stajich J.E."/>
            <person name="Bonito G."/>
        </authorList>
    </citation>
    <scope>NUCLEOTIDE SEQUENCE</scope>
    <source>
        <strain evidence="4">NVP1</strain>
    </source>
</reference>
<feature type="compositionally biased region" description="Low complexity" evidence="1">
    <location>
        <begin position="404"/>
        <end position="422"/>
    </location>
</feature>
<feature type="compositionally biased region" description="Acidic residues" evidence="1">
    <location>
        <begin position="386"/>
        <end position="403"/>
    </location>
</feature>
<feature type="compositionally biased region" description="Low complexity" evidence="1">
    <location>
        <begin position="282"/>
        <end position="320"/>
    </location>
</feature>
<evidence type="ECO:0000313" key="5">
    <source>
        <dbReference type="Proteomes" id="UP000696485"/>
    </source>
</evidence>
<evidence type="ECO:0000256" key="3">
    <source>
        <dbReference type="SAM" id="SignalP"/>
    </source>
</evidence>
<keyword evidence="2" id="KW-0472">Membrane</keyword>
<name>A0A9P5VP83_9FUNG</name>
<feature type="signal peptide" evidence="3">
    <location>
        <begin position="1"/>
        <end position="26"/>
    </location>
</feature>
<feature type="region of interest" description="Disordered" evidence="1">
    <location>
        <begin position="106"/>
        <end position="130"/>
    </location>
</feature>
<feature type="compositionally biased region" description="Polar residues" evidence="1">
    <location>
        <begin position="326"/>
        <end position="350"/>
    </location>
</feature>
<sequence length="578" mass="62373">MLQSCLPTLLLLVLLSISHNPPIARAAKAATSTRHSSTPTPTPTVTIPPGCESCWYPNNNTYTCFHNTQCVPLTALCSSLSPCPSPADPSDTVDCLDQICSDRDSLPLPSPTPTSAVPRDSGNCRQGNFPSLSRTSPQYIFSCVLEKDPGPFSEISCLDWEYAFQGSCYLRTCGGPTAAGATTINCLTGYECKKQRESDEYGLCIGNGDTNPYSSSGDGDIDGGSAGQYSSKDYLLQGLLIGICSLILGVGMGVGFWHYRMKRKRDALEEEQLQGHRRRRSGSGQSASSRQQNSISSNQRDQSQSQGQEQEQGQDQGEGSVRTRHPSTSSSVDPQLSSTTKSHSWLSTVFSCGKSRPGVFPRERRGQSSNRRRTMIHSNNSRQESFDTESQEDDDNEEEEDGGDSSNGRRSSSTLITGRWRWGPGGSSSQMLTRGVLPGLAMVPEMDPPPVYQNEPGLPTYNPEDISMSRMQGGQEVASNATVPVQSLGDSGHERIPEHLEGMSSTAVIPTDDHTISTSISTTATIARITPSTNNILPEETLLPTMPSLQPVPTHNSNGSNQTNISEPEAAHLSPKDK</sequence>
<organism evidence="4 5">
    <name type="scientific">Podila minutissima</name>
    <dbReference type="NCBI Taxonomy" id="64525"/>
    <lineage>
        <taxon>Eukaryota</taxon>
        <taxon>Fungi</taxon>
        <taxon>Fungi incertae sedis</taxon>
        <taxon>Mucoromycota</taxon>
        <taxon>Mortierellomycotina</taxon>
        <taxon>Mortierellomycetes</taxon>
        <taxon>Mortierellales</taxon>
        <taxon>Mortierellaceae</taxon>
        <taxon>Podila</taxon>
    </lineage>
</organism>
<evidence type="ECO:0000256" key="1">
    <source>
        <dbReference type="SAM" id="MobiDB-lite"/>
    </source>
</evidence>
<comment type="caution">
    <text evidence="4">The sequence shown here is derived from an EMBL/GenBank/DDBJ whole genome shotgun (WGS) entry which is preliminary data.</text>
</comment>
<evidence type="ECO:0000313" key="4">
    <source>
        <dbReference type="EMBL" id="KAF9335067.1"/>
    </source>
</evidence>
<feature type="transmembrane region" description="Helical" evidence="2">
    <location>
        <begin position="234"/>
        <end position="257"/>
    </location>
</feature>
<keyword evidence="2" id="KW-0812">Transmembrane</keyword>
<keyword evidence="2" id="KW-1133">Transmembrane helix</keyword>
<accession>A0A9P5VP83</accession>
<keyword evidence="3" id="KW-0732">Signal</keyword>
<proteinExistence type="predicted"/>
<protein>
    <submittedName>
        <fullName evidence="4">Uncharacterized protein</fullName>
    </submittedName>
</protein>